<dbReference type="InterPro" id="IPR050491">
    <property type="entry name" value="AmpC-like"/>
</dbReference>
<evidence type="ECO:0000313" key="4">
    <source>
        <dbReference type="EMBL" id="KRK93953.1"/>
    </source>
</evidence>
<evidence type="ECO:0000313" key="5">
    <source>
        <dbReference type="Proteomes" id="UP000051955"/>
    </source>
</evidence>
<gene>
    <name evidence="4" type="ORF">FD25_GL001282</name>
</gene>
<dbReference type="RefSeq" id="WP_371862398.1">
    <property type="nucleotide sequence ID" value="NZ_AZDV01000028.1"/>
</dbReference>
<dbReference type="Pfam" id="PF13457">
    <property type="entry name" value="GW"/>
    <property type="match status" value="1"/>
</dbReference>
<dbReference type="SUPFAM" id="SSF82057">
    <property type="entry name" value="Prokaryotic SH3-related domain"/>
    <property type="match status" value="1"/>
</dbReference>
<proteinExistence type="predicted"/>
<keyword evidence="1 2" id="KW-0732">Signal</keyword>
<evidence type="ECO:0000256" key="2">
    <source>
        <dbReference type="SAM" id="SignalP"/>
    </source>
</evidence>
<dbReference type="PROSITE" id="PS51780">
    <property type="entry name" value="GW"/>
    <property type="match status" value="1"/>
</dbReference>
<organism evidence="4 5">
    <name type="scientific">Levilactobacillus acidifarinae DSM 19394 = JCM 15949</name>
    <dbReference type="NCBI Taxonomy" id="1423715"/>
    <lineage>
        <taxon>Bacteria</taxon>
        <taxon>Bacillati</taxon>
        <taxon>Bacillota</taxon>
        <taxon>Bacilli</taxon>
        <taxon>Lactobacillales</taxon>
        <taxon>Lactobacillaceae</taxon>
        <taxon>Levilactobacillus</taxon>
    </lineage>
</organism>
<dbReference type="AlphaFoldDB" id="A0A0R1LMG6"/>
<dbReference type="SUPFAM" id="SSF56601">
    <property type="entry name" value="beta-lactamase/transpeptidase-like"/>
    <property type="match status" value="1"/>
</dbReference>
<evidence type="ECO:0000256" key="1">
    <source>
        <dbReference type="ARBA" id="ARBA00022729"/>
    </source>
</evidence>
<feature type="signal peptide" evidence="2">
    <location>
        <begin position="1"/>
        <end position="28"/>
    </location>
</feature>
<feature type="chain" id="PRO_5006407444" evidence="2">
    <location>
        <begin position="29"/>
        <end position="440"/>
    </location>
</feature>
<keyword evidence="5" id="KW-1185">Reference proteome</keyword>
<dbReference type="Gene3D" id="2.30.30.170">
    <property type="match status" value="1"/>
</dbReference>
<comment type="caution">
    <text evidence="4">The sequence shown here is derived from an EMBL/GenBank/DDBJ whole genome shotgun (WGS) entry which is preliminary data.</text>
</comment>
<dbReference type="PANTHER" id="PTHR46825:SF9">
    <property type="entry name" value="BETA-LACTAMASE-RELATED DOMAIN-CONTAINING PROTEIN"/>
    <property type="match status" value="1"/>
</dbReference>
<dbReference type="InterPro" id="IPR012338">
    <property type="entry name" value="Beta-lactam/transpept-like"/>
</dbReference>
<sequence>MVIVKKLMLIAASALFAGGLLPVGAAHASSYLTITNTQNTDYNARFVSQSKRNDGIYYYGPYKTRRSATTRDASGKNWQHRFVRVSQTATLSNGVKFVKFSWYGKTIGWVDQRALQKFSRTSNAQALLTNAHFKGRAILFNNYSTNASHVSVGYADATSQTANATNTLYPIASLQKVMTGAIIEQLASNNKLSMNDKLSKFYPSVKYSQNITIRQLLDHRSGINMAESTPGSLLTTQAAQINYTLQQLNSTGKSSFNYTNANYALLAAIASKVTGQSYEDLVQSRIIKPLGLQNTYAWDQLPTSQLAASGYTYANCKDYQSANVSQALMSSLLGAGNYYSTPEDYATFQRGLRNGKVLTKAQYTDLANNNKYTYDGGMYHYSGGMKRIRGSLTGAGYDTVLYGTEGNKYGAILFANQSPTKSINTLAQTLYSLAENYNEN</sequence>
<name>A0A0R1LMG6_9LACO</name>
<evidence type="ECO:0000259" key="3">
    <source>
        <dbReference type="PROSITE" id="PS51780"/>
    </source>
</evidence>
<dbReference type="InterPro" id="IPR025987">
    <property type="entry name" value="GW_dom"/>
</dbReference>
<protein>
    <submittedName>
        <fullName evidence="4">Beta-lactamase class C related penicillin binding protein</fullName>
    </submittedName>
</protein>
<reference evidence="4 5" key="1">
    <citation type="journal article" date="2015" name="Genome Announc.">
        <title>Expanding the biotechnology potential of lactobacilli through comparative genomics of 213 strains and associated genera.</title>
        <authorList>
            <person name="Sun Z."/>
            <person name="Harris H.M."/>
            <person name="McCann A."/>
            <person name="Guo C."/>
            <person name="Argimon S."/>
            <person name="Zhang W."/>
            <person name="Yang X."/>
            <person name="Jeffery I.B."/>
            <person name="Cooney J.C."/>
            <person name="Kagawa T.F."/>
            <person name="Liu W."/>
            <person name="Song Y."/>
            <person name="Salvetti E."/>
            <person name="Wrobel A."/>
            <person name="Rasinkangas P."/>
            <person name="Parkhill J."/>
            <person name="Rea M.C."/>
            <person name="O'Sullivan O."/>
            <person name="Ritari J."/>
            <person name="Douillard F.P."/>
            <person name="Paul Ross R."/>
            <person name="Yang R."/>
            <person name="Briner A.E."/>
            <person name="Felis G.E."/>
            <person name="de Vos W.M."/>
            <person name="Barrangou R."/>
            <person name="Klaenhammer T.R."/>
            <person name="Caufield P.W."/>
            <person name="Cui Y."/>
            <person name="Zhang H."/>
            <person name="O'Toole P.W."/>
        </authorList>
    </citation>
    <scope>NUCLEOTIDE SEQUENCE [LARGE SCALE GENOMIC DNA]</scope>
    <source>
        <strain evidence="4 5">DSM 19394</strain>
    </source>
</reference>
<dbReference type="PATRIC" id="fig|1423715.3.peg.1315"/>
<dbReference type="Pfam" id="PF00144">
    <property type="entry name" value="Beta-lactamase"/>
    <property type="match status" value="1"/>
</dbReference>
<dbReference type="Gene3D" id="3.40.710.10">
    <property type="entry name" value="DD-peptidase/beta-lactamase superfamily"/>
    <property type="match status" value="1"/>
</dbReference>
<dbReference type="InterPro" id="IPR001466">
    <property type="entry name" value="Beta-lactam-related"/>
</dbReference>
<dbReference type="EMBL" id="AZDV01000028">
    <property type="protein sequence ID" value="KRK93953.1"/>
    <property type="molecule type" value="Genomic_DNA"/>
</dbReference>
<dbReference type="PANTHER" id="PTHR46825">
    <property type="entry name" value="D-ALANYL-D-ALANINE-CARBOXYPEPTIDASE/ENDOPEPTIDASE AMPH"/>
    <property type="match status" value="1"/>
</dbReference>
<dbReference type="InterPro" id="IPR038200">
    <property type="entry name" value="GW_dom_sf"/>
</dbReference>
<feature type="domain" description="GW" evidence="3">
    <location>
        <begin position="36"/>
        <end position="120"/>
    </location>
</feature>
<accession>A0A0R1LMG6</accession>
<dbReference type="Proteomes" id="UP000051955">
    <property type="component" value="Unassembled WGS sequence"/>
</dbReference>
<dbReference type="STRING" id="1423715.FD25_GL001282"/>